<dbReference type="PANTHER" id="PTHR30469:SF12">
    <property type="entry name" value="MULTIDRUG RESISTANCE PROTEIN MDTA"/>
    <property type="match status" value="1"/>
</dbReference>
<gene>
    <name evidence="4" type="ORF">CS022_10905</name>
</gene>
<dbReference type="EMBL" id="PEIB01000011">
    <property type="protein sequence ID" value="RXJ73240.1"/>
    <property type="molecule type" value="Genomic_DNA"/>
</dbReference>
<dbReference type="SUPFAM" id="SSF111369">
    <property type="entry name" value="HlyD-like secretion proteins"/>
    <property type="match status" value="1"/>
</dbReference>
<keyword evidence="5" id="KW-1185">Reference proteome</keyword>
<keyword evidence="3" id="KW-0812">Transmembrane</keyword>
<dbReference type="AlphaFoldDB" id="A0A4Q0YQ73"/>
<comment type="caution">
    <text evidence="4">The sequence shown here is derived from an EMBL/GenBank/DDBJ whole genome shotgun (WGS) entry which is preliminary data.</text>
</comment>
<dbReference type="GO" id="GO:1990281">
    <property type="term" value="C:efflux pump complex"/>
    <property type="evidence" value="ECO:0007669"/>
    <property type="project" value="TreeGrafter"/>
</dbReference>
<keyword evidence="2" id="KW-0175">Coiled coil</keyword>
<dbReference type="NCBIfam" id="TIGR01730">
    <property type="entry name" value="RND_mfp"/>
    <property type="match status" value="1"/>
</dbReference>
<dbReference type="Gene3D" id="2.40.30.170">
    <property type="match status" value="1"/>
</dbReference>
<dbReference type="Gene3D" id="2.40.420.20">
    <property type="match status" value="1"/>
</dbReference>
<keyword evidence="3" id="KW-1133">Transmembrane helix</keyword>
<evidence type="ECO:0000313" key="4">
    <source>
        <dbReference type="EMBL" id="RXJ73240.1"/>
    </source>
</evidence>
<dbReference type="Gene3D" id="1.10.287.470">
    <property type="entry name" value="Helix hairpin bin"/>
    <property type="match status" value="1"/>
</dbReference>
<proteinExistence type="inferred from homology"/>
<dbReference type="Proteomes" id="UP000290287">
    <property type="component" value="Unassembled WGS sequence"/>
</dbReference>
<dbReference type="PANTHER" id="PTHR30469">
    <property type="entry name" value="MULTIDRUG RESISTANCE PROTEIN MDTA"/>
    <property type="match status" value="1"/>
</dbReference>
<keyword evidence="3" id="KW-0472">Membrane</keyword>
<dbReference type="RefSeq" id="WP_129122290.1">
    <property type="nucleotide sequence ID" value="NZ_PEIB01000011.1"/>
</dbReference>
<dbReference type="OrthoDB" id="2110899at2"/>
<evidence type="ECO:0000256" key="1">
    <source>
        <dbReference type="ARBA" id="ARBA00009477"/>
    </source>
</evidence>
<protein>
    <submittedName>
        <fullName evidence="4">Efflux transporter periplasmic adaptor subunit</fullName>
    </submittedName>
</protein>
<dbReference type="Gene3D" id="2.40.50.100">
    <property type="match status" value="1"/>
</dbReference>
<sequence>MSVLRWLLPIMILIASAGGYYVMTQLGDKKEKPPREKNIPSVTITIAREIDHQVTLTSFGEVSSAESTSLSSRVAGVVGPLHPNFVVGGIVNRGEVLFVVEDDDYQAAVIEAEAQLASAKAALIEEKALGDVAARQAKAMSKDKVTSLFLRKPQLLSANARVKSAKAALQRAKRDLENCKILSPFNALVISKSLGAGQFVNRGAQLATLSNVETAEIHLPIAGFDIKHLPAKLQDINVSINAESINGLRAAKVVRNIGIVDSKTRMSGLVVSIEDPYSLLSGEPTLNLGTYATVTLSGKSLEDVFMLRQEALQNSSVWIVNDTNTLEKRSVDVIYQSGEFVYVRGDITDGDKLVITLPDFPQNGMAVNALPSSAQ</sequence>
<feature type="transmembrane region" description="Helical" evidence="3">
    <location>
        <begin position="6"/>
        <end position="23"/>
    </location>
</feature>
<evidence type="ECO:0000256" key="2">
    <source>
        <dbReference type="SAM" id="Coils"/>
    </source>
</evidence>
<organism evidence="4 5">
    <name type="scientific">Veronia nyctiphanis</name>
    <dbReference type="NCBI Taxonomy" id="1278244"/>
    <lineage>
        <taxon>Bacteria</taxon>
        <taxon>Pseudomonadati</taxon>
        <taxon>Pseudomonadota</taxon>
        <taxon>Gammaproteobacteria</taxon>
        <taxon>Vibrionales</taxon>
        <taxon>Vibrionaceae</taxon>
        <taxon>Veronia</taxon>
    </lineage>
</organism>
<evidence type="ECO:0000313" key="5">
    <source>
        <dbReference type="Proteomes" id="UP000290287"/>
    </source>
</evidence>
<dbReference type="InterPro" id="IPR006143">
    <property type="entry name" value="RND_pump_MFP"/>
</dbReference>
<dbReference type="GO" id="GO:0015562">
    <property type="term" value="F:efflux transmembrane transporter activity"/>
    <property type="evidence" value="ECO:0007669"/>
    <property type="project" value="TreeGrafter"/>
</dbReference>
<accession>A0A4Q0YQ73</accession>
<comment type="similarity">
    <text evidence="1">Belongs to the membrane fusion protein (MFP) (TC 8.A.1) family.</text>
</comment>
<name>A0A4Q0YQ73_9GAMM</name>
<reference evidence="4 5" key="1">
    <citation type="submission" date="2017-10" db="EMBL/GenBank/DDBJ databases">
        <title>Nyctiphanis sp. nov., isolated from the stomach of the euphausiid Nyctiphanes simplex (Hansen, 1911) in the Gulf of California.</title>
        <authorList>
            <person name="Gomez-Gil B."/>
            <person name="Aguilar-Mendez M."/>
            <person name="Lopez-Cortes A."/>
            <person name="Gomez-Gutierrez J."/>
            <person name="Roque A."/>
            <person name="Lang E."/>
            <person name="Gonzalez-Castillo A."/>
        </authorList>
    </citation>
    <scope>NUCLEOTIDE SEQUENCE [LARGE SCALE GENOMIC DNA]</scope>
    <source>
        <strain evidence="4 5">CAIM 600</strain>
    </source>
</reference>
<evidence type="ECO:0000256" key="3">
    <source>
        <dbReference type="SAM" id="Phobius"/>
    </source>
</evidence>
<feature type="coiled-coil region" evidence="2">
    <location>
        <begin position="155"/>
        <end position="182"/>
    </location>
</feature>